<dbReference type="InterPro" id="IPR022002">
    <property type="entry name" value="ChsH2_Znr"/>
</dbReference>
<sequence length="139" mass="15642">MTETHSLNSWPQPYRLLDAAPYWAALSEERLTYQRCDDCARSVWPPHSFCTHCGSRSLGWKLSSGRGTVYSYSTIMRGPTPVWAAIVPYTVGFIEMEEGYHLFSQIEGEPAALAIGQQVSVQFVQRGEQKLPVFAPIDK</sequence>
<evidence type="ECO:0000259" key="1">
    <source>
        <dbReference type="Pfam" id="PF01796"/>
    </source>
</evidence>
<evidence type="ECO:0000313" key="4">
    <source>
        <dbReference type="Proteomes" id="UP000195569"/>
    </source>
</evidence>
<keyword evidence="4" id="KW-1185">Reference proteome</keyword>
<dbReference type="EMBL" id="CYGY02000030">
    <property type="protein sequence ID" value="SIT41728.1"/>
    <property type="molecule type" value="Genomic_DNA"/>
</dbReference>
<accession>A0A1N7S357</accession>
<dbReference type="Proteomes" id="UP000195569">
    <property type="component" value="Unassembled WGS sequence"/>
</dbReference>
<dbReference type="Pfam" id="PF01796">
    <property type="entry name" value="OB_ChsH2_C"/>
    <property type="match status" value="1"/>
</dbReference>
<organism evidence="3 4">
    <name type="scientific">Paraburkholderia piptadeniae</name>
    <dbReference type="NCBI Taxonomy" id="1701573"/>
    <lineage>
        <taxon>Bacteria</taxon>
        <taxon>Pseudomonadati</taxon>
        <taxon>Pseudomonadota</taxon>
        <taxon>Betaproteobacteria</taxon>
        <taxon>Burkholderiales</taxon>
        <taxon>Burkholderiaceae</taxon>
        <taxon>Paraburkholderia</taxon>
    </lineage>
</organism>
<dbReference type="InterPro" id="IPR002878">
    <property type="entry name" value="ChsH2_C"/>
</dbReference>
<gene>
    <name evidence="3" type="ORF">BN2476_300160</name>
</gene>
<dbReference type="RefSeq" id="WP_087735023.1">
    <property type="nucleotide sequence ID" value="NZ_CYGY02000030.1"/>
</dbReference>
<feature type="domain" description="ChsH2 rubredoxin-like zinc ribbon" evidence="2">
    <location>
        <begin position="23"/>
        <end position="58"/>
    </location>
</feature>
<dbReference type="SUPFAM" id="SSF50249">
    <property type="entry name" value="Nucleic acid-binding proteins"/>
    <property type="match status" value="1"/>
</dbReference>
<evidence type="ECO:0008006" key="5">
    <source>
        <dbReference type="Google" id="ProtNLM"/>
    </source>
</evidence>
<protein>
    <recommendedName>
        <fullName evidence="5">Nucleic-acid-binding protein containing a Zn-ribbon</fullName>
    </recommendedName>
</protein>
<feature type="domain" description="ChsH2 C-terminal OB-fold" evidence="1">
    <location>
        <begin position="60"/>
        <end position="123"/>
    </location>
</feature>
<dbReference type="Gene3D" id="6.10.30.10">
    <property type="match status" value="1"/>
</dbReference>
<evidence type="ECO:0000313" key="3">
    <source>
        <dbReference type="EMBL" id="SIT41728.1"/>
    </source>
</evidence>
<name>A0A1N7S357_9BURK</name>
<comment type="caution">
    <text evidence="3">The sequence shown here is derived from an EMBL/GenBank/DDBJ whole genome shotgun (WGS) entry which is preliminary data.</text>
</comment>
<dbReference type="Pfam" id="PF12172">
    <property type="entry name" value="zf-ChsH2"/>
    <property type="match status" value="1"/>
</dbReference>
<dbReference type="InterPro" id="IPR052513">
    <property type="entry name" value="Thioester_dehydratase-like"/>
</dbReference>
<dbReference type="InterPro" id="IPR012340">
    <property type="entry name" value="NA-bd_OB-fold"/>
</dbReference>
<proteinExistence type="predicted"/>
<evidence type="ECO:0000259" key="2">
    <source>
        <dbReference type="Pfam" id="PF12172"/>
    </source>
</evidence>
<dbReference type="AlphaFoldDB" id="A0A1N7S357"/>
<dbReference type="OrthoDB" id="5514845at2"/>
<dbReference type="PANTHER" id="PTHR34075:SF5">
    <property type="entry name" value="BLR3430 PROTEIN"/>
    <property type="match status" value="1"/>
</dbReference>
<dbReference type="PANTHER" id="PTHR34075">
    <property type="entry name" value="BLR3430 PROTEIN"/>
    <property type="match status" value="1"/>
</dbReference>
<reference evidence="3" key="1">
    <citation type="submission" date="2016-12" db="EMBL/GenBank/DDBJ databases">
        <authorList>
            <person name="Moulin L."/>
        </authorList>
    </citation>
    <scope>NUCLEOTIDE SEQUENCE [LARGE SCALE GENOMIC DNA]</scope>
    <source>
        <strain evidence="3">STM 7183</strain>
    </source>
</reference>